<dbReference type="AlphaFoldDB" id="A0AAP5GWL3"/>
<dbReference type="EMBL" id="JAVDTR010000001">
    <property type="protein sequence ID" value="MDR6721562.1"/>
    <property type="molecule type" value="Genomic_DNA"/>
</dbReference>
<dbReference type="InterPro" id="IPR042229">
    <property type="entry name" value="Listeria/Bacterioides_rpt_sf"/>
</dbReference>
<dbReference type="PROSITE" id="PS51272">
    <property type="entry name" value="SLH"/>
    <property type="match status" value="3"/>
</dbReference>
<dbReference type="Gene3D" id="2.120.10.30">
    <property type="entry name" value="TolB, C-terminal domain"/>
    <property type="match status" value="3"/>
</dbReference>
<dbReference type="Pfam" id="PF12733">
    <property type="entry name" value="Cadherin-like"/>
    <property type="match status" value="1"/>
</dbReference>
<dbReference type="InterPro" id="IPR036116">
    <property type="entry name" value="FN3_sf"/>
</dbReference>
<feature type="repeat" description="NHL" evidence="5">
    <location>
        <begin position="180"/>
        <end position="219"/>
    </location>
</feature>
<dbReference type="PROSITE" id="PS51125">
    <property type="entry name" value="NHL"/>
    <property type="match status" value="6"/>
</dbReference>
<dbReference type="Pfam" id="PF09479">
    <property type="entry name" value="Flg_new"/>
    <property type="match status" value="2"/>
</dbReference>
<dbReference type="PANTHER" id="PTHR10680:SF28">
    <property type="entry name" value="SMP-30_GLUCONOLACTONASE_LRE-LIKE REGION DOMAIN-CONTAINING PROTEIN"/>
    <property type="match status" value="1"/>
</dbReference>
<comment type="subcellular location">
    <subcellularLocation>
        <location evidence="1">Cell envelope</location>
    </subcellularLocation>
</comment>
<reference evidence="9" key="1">
    <citation type="submission" date="2023-07" db="EMBL/GenBank/DDBJ databases">
        <title>Sorghum-associated microbial communities from plants grown in Nebraska, USA.</title>
        <authorList>
            <person name="Schachtman D."/>
        </authorList>
    </citation>
    <scope>NUCLEOTIDE SEQUENCE</scope>
    <source>
        <strain evidence="9">BE80</strain>
    </source>
</reference>
<dbReference type="Pfam" id="PF17170">
    <property type="entry name" value="DUF5128"/>
    <property type="match status" value="1"/>
</dbReference>
<dbReference type="Pfam" id="PF00395">
    <property type="entry name" value="SLH"/>
    <property type="match status" value="3"/>
</dbReference>
<evidence type="ECO:0000259" key="7">
    <source>
        <dbReference type="PROSITE" id="PS50853"/>
    </source>
</evidence>
<protein>
    <submittedName>
        <fullName evidence="9">Repeat protein (TIGR02543 family)</fullName>
    </submittedName>
</protein>
<dbReference type="PROSITE" id="PS50853">
    <property type="entry name" value="FN3"/>
    <property type="match status" value="1"/>
</dbReference>
<dbReference type="SUPFAM" id="SSF101898">
    <property type="entry name" value="NHL repeat"/>
    <property type="match status" value="1"/>
</dbReference>
<dbReference type="CDD" id="cd00063">
    <property type="entry name" value="FN3"/>
    <property type="match status" value="1"/>
</dbReference>
<evidence type="ECO:0000256" key="6">
    <source>
        <dbReference type="SAM" id="Phobius"/>
    </source>
</evidence>
<dbReference type="PANTHER" id="PTHR10680">
    <property type="entry name" value="PEPTIDYL-GLYCINE ALPHA-AMIDATING MONOOXYGENASE"/>
    <property type="match status" value="1"/>
</dbReference>
<evidence type="ECO:0000313" key="9">
    <source>
        <dbReference type="EMBL" id="MDR6721562.1"/>
    </source>
</evidence>
<feature type="domain" description="SLH" evidence="8">
    <location>
        <begin position="1039"/>
        <end position="1103"/>
    </location>
</feature>
<accession>A0AAP5GWL3</accession>
<evidence type="ECO:0000313" key="10">
    <source>
        <dbReference type="Proteomes" id="UP001254832"/>
    </source>
</evidence>
<dbReference type="InterPro" id="IPR013783">
    <property type="entry name" value="Ig-like_fold"/>
</dbReference>
<feature type="transmembrane region" description="Helical" evidence="6">
    <location>
        <begin position="12"/>
        <end position="32"/>
    </location>
</feature>
<feature type="domain" description="SLH" evidence="8">
    <location>
        <begin position="1104"/>
        <end position="1161"/>
    </location>
</feature>
<dbReference type="NCBIfam" id="TIGR02543">
    <property type="entry name" value="List_Bact_rpt"/>
    <property type="match status" value="2"/>
</dbReference>
<feature type="repeat" description="NHL" evidence="5">
    <location>
        <begin position="48"/>
        <end position="78"/>
    </location>
</feature>
<dbReference type="Proteomes" id="UP001254832">
    <property type="component" value="Unassembled WGS sequence"/>
</dbReference>
<dbReference type="Pfam" id="PF01436">
    <property type="entry name" value="NHL"/>
    <property type="match status" value="3"/>
</dbReference>
<feature type="repeat" description="NHL" evidence="5">
    <location>
        <begin position="223"/>
        <end position="267"/>
    </location>
</feature>
<evidence type="ECO:0000256" key="1">
    <source>
        <dbReference type="ARBA" id="ARBA00004196"/>
    </source>
</evidence>
<comment type="caution">
    <text evidence="9">The sequence shown here is derived from an EMBL/GenBank/DDBJ whole genome shotgun (WGS) entry which is preliminary data.</text>
</comment>
<proteinExistence type="predicted"/>
<dbReference type="InterPro" id="IPR003961">
    <property type="entry name" value="FN3_dom"/>
</dbReference>
<keyword evidence="4" id="KW-0325">Glycoprotein</keyword>
<keyword evidence="2" id="KW-0732">Signal</keyword>
<evidence type="ECO:0000256" key="4">
    <source>
        <dbReference type="ARBA" id="ARBA00023180"/>
    </source>
</evidence>
<feature type="repeat" description="NHL" evidence="5">
    <location>
        <begin position="275"/>
        <end position="314"/>
    </location>
</feature>
<keyword evidence="6" id="KW-0812">Transmembrane</keyword>
<dbReference type="InterPro" id="IPR001258">
    <property type="entry name" value="NHL_repeat"/>
</dbReference>
<keyword evidence="6" id="KW-1133">Transmembrane helix</keyword>
<name>A0AAP5GWL3_PAEAM</name>
<dbReference type="RefSeq" id="WP_310135494.1">
    <property type="nucleotide sequence ID" value="NZ_JAVDTR010000001.1"/>
</dbReference>
<keyword evidence="6" id="KW-0472">Membrane</keyword>
<evidence type="ECO:0000256" key="2">
    <source>
        <dbReference type="ARBA" id="ARBA00022729"/>
    </source>
</evidence>
<dbReference type="Gene3D" id="2.60.40.4270">
    <property type="entry name" value="Listeria-Bacteroides repeat domain"/>
    <property type="match status" value="1"/>
</dbReference>
<feature type="repeat" description="NHL" evidence="5">
    <location>
        <begin position="129"/>
        <end position="172"/>
    </location>
</feature>
<dbReference type="SUPFAM" id="SSF49265">
    <property type="entry name" value="Fibronectin type III"/>
    <property type="match status" value="1"/>
</dbReference>
<dbReference type="InterPro" id="IPR013378">
    <property type="entry name" value="InlB-like_B-rpt"/>
</dbReference>
<evidence type="ECO:0000256" key="3">
    <source>
        <dbReference type="ARBA" id="ARBA00022737"/>
    </source>
</evidence>
<dbReference type="Gene3D" id="2.60.40.10">
    <property type="entry name" value="Immunoglobulins"/>
    <property type="match status" value="1"/>
</dbReference>
<dbReference type="GO" id="GO:0030313">
    <property type="term" value="C:cell envelope"/>
    <property type="evidence" value="ECO:0007669"/>
    <property type="project" value="UniProtKB-SubCell"/>
</dbReference>
<organism evidence="9 10">
    <name type="scientific">Paenibacillus amylolyticus</name>
    <dbReference type="NCBI Taxonomy" id="1451"/>
    <lineage>
        <taxon>Bacteria</taxon>
        <taxon>Bacillati</taxon>
        <taxon>Bacillota</taxon>
        <taxon>Bacilli</taxon>
        <taxon>Bacillales</taxon>
        <taxon>Paenibacillaceae</taxon>
        <taxon>Paenibacillus</taxon>
    </lineage>
</organism>
<evidence type="ECO:0000256" key="5">
    <source>
        <dbReference type="PROSITE-ProRule" id="PRU00504"/>
    </source>
</evidence>
<feature type="domain" description="Fibronectin type-III" evidence="7">
    <location>
        <begin position="413"/>
        <end position="505"/>
    </location>
</feature>
<gene>
    <name evidence="9" type="ORF">J2W91_000010</name>
</gene>
<dbReference type="InterPro" id="IPR025883">
    <property type="entry name" value="Cadherin-like_domain"/>
</dbReference>
<feature type="repeat" description="NHL" evidence="5">
    <location>
        <begin position="89"/>
        <end position="125"/>
    </location>
</feature>
<dbReference type="InterPro" id="IPR011042">
    <property type="entry name" value="6-blade_b-propeller_TolB-like"/>
</dbReference>
<dbReference type="CDD" id="cd14955">
    <property type="entry name" value="NHL_like_4"/>
    <property type="match status" value="1"/>
</dbReference>
<dbReference type="InterPro" id="IPR001119">
    <property type="entry name" value="SLH_dom"/>
</dbReference>
<keyword evidence="3" id="KW-0677">Repeat</keyword>
<sequence>MRQHWIINKKRWLISLVVIMLFVNTYSAAGAYEESEVSSVMAQNPILFKTPVALAINDQGMIHVADNGNNRIVVLDPVGRYVAEWGGMGSGNGQFNYPSGIAFDSHSNIYVVDRENHRIQKFDANGNYLAQCGSLGSGDGQFRNPSGIAIASNDILYVGDRDNQRIQRFDTNGNFLGQWGSQGNGDGQFNRPYGIAIDGRGHVYVTDSELHRIQEFDANGIFLNKWGSQGSDDGQFRFPFDITVDNRNGHIYVPDAQNNRIQKFDLDGNFISQWGSAGSGDGQFSFPNGVALDRNGDVYVSEATNHQVQKFNANGNFLNRWSGTITVPEALKVQLDAQGGTVHPAEQVKQYHATYGEGSDGVTVDHLPKPEREGYTFEGWFTEANGAGHEVTDTSRITRSEDHTLYAKWTLNYPSIPVISSVEAGDSSVTLKWQAVSYADGYNLYQRTETGSYGAPIVIADSSALQYTYEKLANGTRTFFKIEAFNRRGVSGASVEVNAVPSAVPTITSVIVPANGNYTAGDTLNFRINFNEPVTVYGFPSLGLDIGGIIRQANYVGSSGSSTLNFNYTVQNGDSDSNGISIVAFALNGGTVRSNAGVNASLSLTGAVIPSTAGIIVNGHNQYTLRYDGNGNTGGSVTSDVYSHVSGETVRVLGNSGVLTKDGFTFAGWNNSASGTGKDYAEGSTFVMGANHMTLYAKWNAITPIINNDARLTHLSISGTALTPGFSSGMTTYTTNVGSSIKSVDVTAAPSDPNATVVINGQAIVSGSPSQPISLYAGNNRVDIVVTAADGVTTLTYSIQVRRASDSIDNPVVNYPIVNNPIPSKSNVQTIQVPIESEGGDVLLSVKITRTTDSLGKKKDDIIMTAQQSQQLRTALEGKNVSVARLVLPNDKDEVSEWTMSLQKGAVALLANMGIDLEVVTTKGSIHLSKDTLAKLSGDTTFEIVPLHSESERSALQQLVETNASVLERIGTSSISVVDPPVSIKTNVSSLQSEITLPLSDLNISEAEAENLAVFIKHSDGKVELLRGEVVIYDKSGQKGIRFTIDRFSTFAIVRSEALIIKHHDAYITGYEDGTFRPNMPITRAEMAVLLSRIFEDHSLNDPSSISFNDVDTSYWAKDAITLVSTKGLMIGQGSDSFLPGKTITRAEMAAIVARLIEQSEVKETNFTDVSGHWAEAAIAKVQASGIMNGYTSGEFRPNSPLTRAESVVILNKLLGREPFEGSSIKWNDVAEGFWAYDDIHVASNVYVEDVLATR</sequence>
<evidence type="ECO:0000259" key="8">
    <source>
        <dbReference type="PROSITE" id="PS51272"/>
    </source>
</evidence>
<feature type="domain" description="SLH" evidence="8">
    <location>
        <begin position="1162"/>
        <end position="1225"/>
    </location>
</feature>